<dbReference type="GO" id="GO:0004659">
    <property type="term" value="F:prenyltransferase activity"/>
    <property type="evidence" value="ECO:0000318"/>
    <property type="project" value="GO_Central"/>
</dbReference>
<dbReference type="RefSeq" id="XP_010244223.1">
    <property type="nucleotide sequence ID" value="XM_010245921.1"/>
</dbReference>
<dbReference type="OrthoDB" id="6921389at2759"/>
<dbReference type="InParanoid" id="A0A1U7YXI6"/>
<dbReference type="InterPro" id="IPR008949">
    <property type="entry name" value="Isoprenoid_synthase_dom_sf"/>
</dbReference>
<keyword evidence="3" id="KW-0808">Transferase</keyword>
<evidence type="ECO:0000256" key="5">
    <source>
        <dbReference type="ARBA" id="ARBA00022842"/>
    </source>
</evidence>
<evidence type="ECO:0000313" key="8">
    <source>
        <dbReference type="RefSeq" id="XP_010244223.1"/>
    </source>
</evidence>
<keyword evidence="7" id="KW-1185">Reference proteome</keyword>
<dbReference type="GO" id="GO:0008299">
    <property type="term" value="P:isoprenoid biosynthetic process"/>
    <property type="evidence" value="ECO:0007669"/>
    <property type="project" value="UniProtKB-KW"/>
</dbReference>
<name>A0A1U7YXI6_NELNU</name>
<dbReference type="STRING" id="4432.A0A1U7YXI6"/>
<dbReference type="PANTHER" id="PTHR43281">
    <property type="entry name" value="FARNESYL DIPHOSPHATE SYNTHASE"/>
    <property type="match status" value="1"/>
</dbReference>
<keyword evidence="5" id="KW-0460">Magnesium</keyword>
<dbReference type="Gene3D" id="1.10.600.10">
    <property type="entry name" value="Farnesyl Diphosphate Synthase"/>
    <property type="match status" value="1"/>
</dbReference>
<dbReference type="GeneID" id="104588101"/>
<sequence length="246" mass="27032">MPPNHSGSVFHFEEYMATKDERVNKSLDEVVPLRQPLKIHEAMRYSLLVGGKHIHPILCITSCELVGGDESLALPMACAVEMIHTMTLIHNDLPCMDNGDLRRGKPTNHKVFGEAIAVLAKDALFSLAFEHVVARTIDVPPEFVVQVEAELGAAIGSDELVVSQIVDIACKGQQVMDLKELEYIHVHKTVKLLEASAVCGMIMGGGSMAEVERVRRYAKCTGLLFQVVDDILGIRKVPKIELIPNS</sequence>
<evidence type="ECO:0000313" key="7">
    <source>
        <dbReference type="Proteomes" id="UP000189703"/>
    </source>
</evidence>
<evidence type="ECO:0000256" key="4">
    <source>
        <dbReference type="ARBA" id="ARBA00022723"/>
    </source>
</evidence>
<gene>
    <name evidence="8" type="primary">LOC104588101</name>
</gene>
<dbReference type="KEGG" id="nnu:104588101"/>
<protein>
    <submittedName>
        <fullName evidence="8">Heterodimeric geranylgeranyl pyrophosphate synthase large subunit 1, chloroplastic-like</fullName>
    </submittedName>
</protein>
<proteinExistence type="inferred from homology"/>
<keyword evidence="4" id="KW-0479">Metal-binding</keyword>
<dbReference type="Pfam" id="PF00348">
    <property type="entry name" value="polyprenyl_synt"/>
    <property type="match status" value="1"/>
</dbReference>
<dbReference type="PANTHER" id="PTHR43281:SF1">
    <property type="entry name" value="FARNESYL DIPHOSPHATE SYNTHASE"/>
    <property type="match status" value="1"/>
</dbReference>
<evidence type="ECO:0000256" key="3">
    <source>
        <dbReference type="ARBA" id="ARBA00022679"/>
    </source>
</evidence>
<keyword evidence="6" id="KW-0414">Isoprene biosynthesis</keyword>
<dbReference type="FunFam" id="1.10.600.10:FF:000001">
    <property type="entry name" value="Geranylgeranyl diphosphate synthase"/>
    <property type="match status" value="1"/>
</dbReference>
<dbReference type="AlphaFoldDB" id="A0A1U7YXI6"/>
<comment type="cofactor">
    <cofactor evidence="1">
        <name>Mg(2+)</name>
        <dbReference type="ChEBI" id="CHEBI:18420"/>
    </cofactor>
</comment>
<dbReference type="OMA" id="EHIACNT"/>
<evidence type="ECO:0000256" key="1">
    <source>
        <dbReference type="ARBA" id="ARBA00001946"/>
    </source>
</evidence>
<dbReference type="GO" id="GO:0046872">
    <property type="term" value="F:metal ion binding"/>
    <property type="evidence" value="ECO:0007669"/>
    <property type="project" value="UniProtKB-KW"/>
</dbReference>
<evidence type="ECO:0000256" key="6">
    <source>
        <dbReference type="ARBA" id="ARBA00023229"/>
    </source>
</evidence>
<dbReference type="InterPro" id="IPR000092">
    <property type="entry name" value="Polyprenyl_synt"/>
</dbReference>
<dbReference type="Proteomes" id="UP000189703">
    <property type="component" value="Unplaced"/>
</dbReference>
<comment type="similarity">
    <text evidence="2">Belongs to the FPP/GGPP synthase family.</text>
</comment>
<dbReference type="SUPFAM" id="SSF48576">
    <property type="entry name" value="Terpenoid synthases"/>
    <property type="match status" value="1"/>
</dbReference>
<dbReference type="CDD" id="cd00685">
    <property type="entry name" value="Trans_IPPS_HT"/>
    <property type="match status" value="1"/>
</dbReference>
<accession>A0A1U7YXI6</accession>
<evidence type="ECO:0000256" key="2">
    <source>
        <dbReference type="ARBA" id="ARBA00006706"/>
    </source>
</evidence>
<organism evidence="7 8">
    <name type="scientific">Nelumbo nucifera</name>
    <name type="common">Sacred lotus</name>
    <dbReference type="NCBI Taxonomy" id="4432"/>
    <lineage>
        <taxon>Eukaryota</taxon>
        <taxon>Viridiplantae</taxon>
        <taxon>Streptophyta</taxon>
        <taxon>Embryophyta</taxon>
        <taxon>Tracheophyta</taxon>
        <taxon>Spermatophyta</taxon>
        <taxon>Magnoliopsida</taxon>
        <taxon>Proteales</taxon>
        <taxon>Nelumbonaceae</taxon>
        <taxon>Nelumbo</taxon>
    </lineage>
</organism>
<reference evidence="8" key="1">
    <citation type="submission" date="2025-08" db="UniProtKB">
        <authorList>
            <consortium name="RefSeq"/>
        </authorList>
    </citation>
    <scope>IDENTIFICATION</scope>
</reference>
<dbReference type="eggNOG" id="KOG0776">
    <property type="taxonomic scope" value="Eukaryota"/>
</dbReference>
<dbReference type="GO" id="GO:0005737">
    <property type="term" value="C:cytoplasm"/>
    <property type="evidence" value="ECO:0007669"/>
    <property type="project" value="UniProtKB-ARBA"/>
</dbReference>